<dbReference type="Gene3D" id="1.50.40.10">
    <property type="entry name" value="Mitochondrial carrier domain"/>
    <property type="match status" value="1"/>
</dbReference>
<evidence type="ECO:0000256" key="7">
    <source>
        <dbReference type="ARBA" id="ARBA00023136"/>
    </source>
</evidence>
<accession>A0ABY7G0Z6</accession>
<organism evidence="10 11">
    <name type="scientific">Mya arenaria</name>
    <name type="common">Soft-shell clam</name>
    <dbReference type="NCBI Taxonomy" id="6604"/>
    <lineage>
        <taxon>Eukaryota</taxon>
        <taxon>Metazoa</taxon>
        <taxon>Spiralia</taxon>
        <taxon>Lophotrochozoa</taxon>
        <taxon>Mollusca</taxon>
        <taxon>Bivalvia</taxon>
        <taxon>Autobranchia</taxon>
        <taxon>Heteroconchia</taxon>
        <taxon>Euheterodonta</taxon>
        <taxon>Imparidentia</taxon>
        <taxon>Neoheterodontei</taxon>
        <taxon>Myida</taxon>
        <taxon>Myoidea</taxon>
        <taxon>Myidae</taxon>
        <taxon>Mya</taxon>
    </lineage>
</organism>
<evidence type="ECO:0000256" key="3">
    <source>
        <dbReference type="ARBA" id="ARBA00022448"/>
    </source>
</evidence>
<gene>
    <name evidence="10" type="ORF">MAR_013827</name>
</gene>
<dbReference type="Proteomes" id="UP001164746">
    <property type="component" value="Chromosome 15"/>
</dbReference>
<sequence length="90" mass="10222">MPLVRMASTEHVFPFQTRLMNQRNLKSSVVIAEGGAMPAIYTSSMDCLLTTVKTEGVTALYKGFIPNWLRLGPWNIIFFMTYEQLKKMGC</sequence>
<evidence type="ECO:0000256" key="6">
    <source>
        <dbReference type="ARBA" id="ARBA00022989"/>
    </source>
</evidence>
<name>A0ABY7G0Z6_MYAAR</name>
<evidence type="ECO:0000256" key="2">
    <source>
        <dbReference type="ARBA" id="ARBA00006375"/>
    </source>
</evidence>
<dbReference type="InterPro" id="IPR050391">
    <property type="entry name" value="Mito_Metabolite_Transporter"/>
</dbReference>
<dbReference type="InterPro" id="IPR018108">
    <property type="entry name" value="MCP_transmembrane"/>
</dbReference>
<comment type="subcellular location">
    <subcellularLocation>
        <location evidence="1">Membrane</location>
        <topology evidence="1">Multi-pass membrane protein</topology>
    </subcellularLocation>
</comment>
<reference evidence="10" key="1">
    <citation type="submission" date="2022-11" db="EMBL/GenBank/DDBJ databases">
        <title>Centuries of genome instability and evolution in soft-shell clam transmissible cancer (bioRxiv).</title>
        <authorList>
            <person name="Hart S.F.M."/>
            <person name="Yonemitsu M.A."/>
            <person name="Giersch R.M."/>
            <person name="Beal B.F."/>
            <person name="Arriagada G."/>
            <person name="Davis B.W."/>
            <person name="Ostrander E.A."/>
            <person name="Goff S.P."/>
            <person name="Metzger M.J."/>
        </authorList>
    </citation>
    <scope>NUCLEOTIDE SEQUENCE</scope>
    <source>
        <strain evidence="10">MELC-2E11</strain>
        <tissue evidence="10">Siphon/mantle</tissue>
    </source>
</reference>
<dbReference type="InterPro" id="IPR023395">
    <property type="entry name" value="MCP_dom_sf"/>
</dbReference>
<evidence type="ECO:0000256" key="8">
    <source>
        <dbReference type="PROSITE-ProRule" id="PRU00282"/>
    </source>
</evidence>
<evidence type="ECO:0000256" key="9">
    <source>
        <dbReference type="RuleBase" id="RU000488"/>
    </source>
</evidence>
<evidence type="ECO:0000256" key="4">
    <source>
        <dbReference type="ARBA" id="ARBA00022692"/>
    </source>
</evidence>
<protein>
    <submittedName>
        <fullName evidence="10">BMCP-like protein</fullName>
    </submittedName>
</protein>
<keyword evidence="6" id="KW-1133">Transmembrane helix</keyword>
<dbReference type="SUPFAM" id="SSF103506">
    <property type="entry name" value="Mitochondrial carrier"/>
    <property type="match status" value="1"/>
</dbReference>
<dbReference type="Pfam" id="PF00153">
    <property type="entry name" value="Mito_carr"/>
    <property type="match status" value="1"/>
</dbReference>
<keyword evidence="7 8" id="KW-0472">Membrane</keyword>
<evidence type="ECO:0000256" key="5">
    <source>
        <dbReference type="ARBA" id="ARBA00022737"/>
    </source>
</evidence>
<comment type="similarity">
    <text evidence="2 9">Belongs to the mitochondrial carrier (TC 2.A.29) family.</text>
</comment>
<keyword evidence="11" id="KW-1185">Reference proteome</keyword>
<dbReference type="PANTHER" id="PTHR45618">
    <property type="entry name" value="MITOCHONDRIAL DICARBOXYLATE CARRIER-RELATED"/>
    <property type="match status" value="1"/>
</dbReference>
<evidence type="ECO:0000313" key="10">
    <source>
        <dbReference type="EMBL" id="WAR28123.1"/>
    </source>
</evidence>
<evidence type="ECO:0000256" key="1">
    <source>
        <dbReference type="ARBA" id="ARBA00004141"/>
    </source>
</evidence>
<dbReference type="PROSITE" id="PS50920">
    <property type="entry name" value="SOLCAR"/>
    <property type="match status" value="1"/>
</dbReference>
<keyword evidence="3 9" id="KW-0813">Transport</keyword>
<feature type="repeat" description="Solcar" evidence="8">
    <location>
        <begin position="1"/>
        <end position="88"/>
    </location>
</feature>
<keyword evidence="5" id="KW-0677">Repeat</keyword>
<keyword evidence="4 8" id="KW-0812">Transmembrane</keyword>
<proteinExistence type="inferred from homology"/>
<evidence type="ECO:0000313" key="11">
    <source>
        <dbReference type="Proteomes" id="UP001164746"/>
    </source>
</evidence>
<dbReference type="EMBL" id="CP111026">
    <property type="protein sequence ID" value="WAR28123.1"/>
    <property type="molecule type" value="Genomic_DNA"/>
</dbReference>